<dbReference type="HOGENOM" id="CLU_1765492_0_0_7"/>
<gene>
    <name evidence="1" type="ordered locus">Hoch_3294</name>
</gene>
<dbReference type="RefSeq" id="WP_012828396.1">
    <property type="nucleotide sequence ID" value="NC_013440.1"/>
</dbReference>
<protein>
    <submittedName>
        <fullName evidence="1">Uncharacterized protein</fullName>
    </submittedName>
</protein>
<evidence type="ECO:0000313" key="1">
    <source>
        <dbReference type="EMBL" id="ACY15796.1"/>
    </source>
</evidence>
<name>D0LTV2_HALO1</name>
<accession>D0LTV2</accession>
<sequence>MATKNLARTVVEGGRVRWNRDDRRYSNRRIRRNVRMYAHGLRLDPEASEERAAPQRVHVVRFHYDRLAVVERWLASFIGQPWNDVRAEMARRFDIRTIAGQHIVFDHLLPSVKGSGQGEHFGRKRFAIDADGLLQRVPWRRAFGADS</sequence>
<evidence type="ECO:0000313" key="2">
    <source>
        <dbReference type="Proteomes" id="UP000001880"/>
    </source>
</evidence>
<proteinExistence type="predicted"/>
<organism evidence="1 2">
    <name type="scientific">Haliangium ochraceum (strain DSM 14365 / JCM 11303 / SMP-2)</name>
    <dbReference type="NCBI Taxonomy" id="502025"/>
    <lineage>
        <taxon>Bacteria</taxon>
        <taxon>Pseudomonadati</taxon>
        <taxon>Myxococcota</taxon>
        <taxon>Polyangia</taxon>
        <taxon>Haliangiales</taxon>
        <taxon>Kofleriaceae</taxon>
        <taxon>Haliangium</taxon>
    </lineage>
</organism>
<dbReference type="KEGG" id="hoh:Hoch_3294"/>
<dbReference type="OrthoDB" id="450143at2"/>
<dbReference type="AlphaFoldDB" id="D0LTV2"/>
<dbReference type="Proteomes" id="UP000001880">
    <property type="component" value="Chromosome"/>
</dbReference>
<keyword evidence="2" id="KW-1185">Reference proteome</keyword>
<reference evidence="1 2" key="1">
    <citation type="journal article" date="2010" name="Stand. Genomic Sci.">
        <title>Complete genome sequence of Haliangium ochraceum type strain (SMP-2).</title>
        <authorList>
            <consortium name="US DOE Joint Genome Institute (JGI-PGF)"/>
            <person name="Ivanova N."/>
            <person name="Daum C."/>
            <person name="Lang E."/>
            <person name="Abt B."/>
            <person name="Kopitz M."/>
            <person name="Saunders E."/>
            <person name="Lapidus A."/>
            <person name="Lucas S."/>
            <person name="Glavina Del Rio T."/>
            <person name="Nolan M."/>
            <person name="Tice H."/>
            <person name="Copeland A."/>
            <person name="Cheng J.F."/>
            <person name="Chen F."/>
            <person name="Bruce D."/>
            <person name="Goodwin L."/>
            <person name="Pitluck S."/>
            <person name="Mavromatis K."/>
            <person name="Pati A."/>
            <person name="Mikhailova N."/>
            <person name="Chen A."/>
            <person name="Palaniappan K."/>
            <person name="Land M."/>
            <person name="Hauser L."/>
            <person name="Chang Y.J."/>
            <person name="Jeffries C.D."/>
            <person name="Detter J.C."/>
            <person name="Brettin T."/>
            <person name="Rohde M."/>
            <person name="Goker M."/>
            <person name="Bristow J."/>
            <person name="Markowitz V."/>
            <person name="Eisen J.A."/>
            <person name="Hugenholtz P."/>
            <person name="Kyrpides N.C."/>
            <person name="Klenk H.P."/>
        </authorList>
    </citation>
    <scope>NUCLEOTIDE SEQUENCE [LARGE SCALE GENOMIC DNA]</scope>
    <source>
        <strain evidence="2">DSM 14365 / CIP 107738 / JCM 11303 / AJ 13395 / SMP-2</strain>
    </source>
</reference>
<dbReference type="EMBL" id="CP001804">
    <property type="protein sequence ID" value="ACY15796.1"/>
    <property type="molecule type" value="Genomic_DNA"/>
</dbReference>